<accession>A0A921QJF9</accession>
<organism evidence="1 2">
    <name type="scientific">Sorghum bicolor</name>
    <name type="common">Sorghum</name>
    <name type="synonym">Sorghum vulgare</name>
    <dbReference type="NCBI Taxonomy" id="4558"/>
    <lineage>
        <taxon>Eukaryota</taxon>
        <taxon>Viridiplantae</taxon>
        <taxon>Streptophyta</taxon>
        <taxon>Embryophyta</taxon>
        <taxon>Tracheophyta</taxon>
        <taxon>Spermatophyta</taxon>
        <taxon>Magnoliopsida</taxon>
        <taxon>Liliopsida</taxon>
        <taxon>Poales</taxon>
        <taxon>Poaceae</taxon>
        <taxon>PACMAD clade</taxon>
        <taxon>Panicoideae</taxon>
        <taxon>Andropogonodae</taxon>
        <taxon>Andropogoneae</taxon>
        <taxon>Sorghinae</taxon>
        <taxon>Sorghum</taxon>
    </lineage>
</organism>
<evidence type="ECO:0000313" key="2">
    <source>
        <dbReference type="Proteomes" id="UP000807115"/>
    </source>
</evidence>
<reference evidence="1" key="2">
    <citation type="submission" date="2020-10" db="EMBL/GenBank/DDBJ databases">
        <authorList>
            <person name="Cooper E.A."/>
            <person name="Brenton Z.W."/>
            <person name="Flinn B.S."/>
            <person name="Jenkins J."/>
            <person name="Shu S."/>
            <person name="Flowers D."/>
            <person name="Luo F."/>
            <person name="Wang Y."/>
            <person name="Xia P."/>
            <person name="Barry K."/>
            <person name="Daum C."/>
            <person name="Lipzen A."/>
            <person name="Yoshinaga Y."/>
            <person name="Schmutz J."/>
            <person name="Saski C."/>
            <person name="Vermerris W."/>
            <person name="Kresovich S."/>
        </authorList>
    </citation>
    <scope>NUCLEOTIDE SEQUENCE</scope>
</reference>
<evidence type="ECO:0000313" key="1">
    <source>
        <dbReference type="EMBL" id="KAG0523008.1"/>
    </source>
</evidence>
<protein>
    <submittedName>
        <fullName evidence="1">Uncharacterized protein</fullName>
    </submittedName>
</protein>
<comment type="caution">
    <text evidence="1">The sequence shown here is derived from an EMBL/GenBank/DDBJ whole genome shotgun (WGS) entry which is preliminary data.</text>
</comment>
<sequence>MPGQRRSRRALGLRSRVLAAAPQAPALLLHRTCHNKEEIKLQHTYWRLISAHVDLQSLLMINLPTS</sequence>
<name>A0A921QJF9_SORBI</name>
<dbReference type="EMBL" id="CM027686">
    <property type="protein sequence ID" value="KAG0523008.1"/>
    <property type="molecule type" value="Genomic_DNA"/>
</dbReference>
<proteinExistence type="predicted"/>
<dbReference type="Proteomes" id="UP000807115">
    <property type="component" value="Chromosome 7"/>
</dbReference>
<dbReference type="AlphaFoldDB" id="A0A921QJF9"/>
<gene>
    <name evidence="1" type="ORF">BDA96_07G086500</name>
</gene>
<reference evidence="1" key="1">
    <citation type="journal article" date="2019" name="BMC Genomics">
        <title>A new reference genome for Sorghum bicolor reveals high levels of sequence similarity between sweet and grain genotypes: implications for the genetics of sugar metabolism.</title>
        <authorList>
            <person name="Cooper E.A."/>
            <person name="Brenton Z.W."/>
            <person name="Flinn B.S."/>
            <person name="Jenkins J."/>
            <person name="Shu S."/>
            <person name="Flowers D."/>
            <person name="Luo F."/>
            <person name="Wang Y."/>
            <person name="Xia P."/>
            <person name="Barry K."/>
            <person name="Daum C."/>
            <person name="Lipzen A."/>
            <person name="Yoshinaga Y."/>
            <person name="Schmutz J."/>
            <person name="Saski C."/>
            <person name="Vermerris W."/>
            <person name="Kresovich S."/>
        </authorList>
    </citation>
    <scope>NUCLEOTIDE SEQUENCE</scope>
</reference>